<protein>
    <submittedName>
        <fullName evidence="1">Uncharacterized protein</fullName>
    </submittedName>
</protein>
<dbReference type="AlphaFoldDB" id="A0A1J5SVZ9"/>
<organism evidence="1">
    <name type="scientific">mine drainage metagenome</name>
    <dbReference type="NCBI Taxonomy" id="410659"/>
    <lineage>
        <taxon>unclassified sequences</taxon>
        <taxon>metagenomes</taxon>
        <taxon>ecological metagenomes</taxon>
    </lineage>
</organism>
<accession>A0A1J5SVZ9</accession>
<sequence length="538" mass="60152">MIPKDASFVMVVDAGSLKNKLQAANINIDSIINKIFEQDSSQARHKQILKEFQENIVWNEKFFIFSTSKKISSVAQGTSFNLIAPIKDSARLYAFIHKQDELKDKKVVHEKKYSYMQLGNDFSLSWTDKNVIATFYHVTENKRMTIDSVVHVNEPESIDKIDELKKQVNAFYTQGESESLASVSLFMDLFKEKADAYTFSGSSAFTKYLSMMPLQLPKLEDLLKDNFTTSTFSFEDGKITAKSSFYPNKTLSAIFKKYSGPTVNLSMIENYPSQNINGFLLASVNPQVFNEILKELDVDALANSYFEKLNISSDDLFKCLKGDIAVAVSDISLGRFSDNKDKQGKDQIGKMVFNAAVGDKKSFDKIMDKAAENGLLIKQNNTYKAAGLLQIFGIYVHVDDKNLIVASDSLTYAQYVSKAGKANISSDVISQIKDKSSAAYVNLESIISGVSTNKFSSGDSSTYATAKNTFKDIIATSSNYDGTKIVSEFNLRLKNEKQNSLVTLMSLFTNFSSNYVKNHQNDDSFEHLLLLDPSMGNF</sequence>
<reference evidence="1" key="1">
    <citation type="submission" date="2016-10" db="EMBL/GenBank/DDBJ databases">
        <title>Sequence of Gallionella enrichment culture.</title>
        <authorList>
            <person name="Poehlein A."/>
            <person name="Muehling M."/>
            <person name="Daniel R."/>
        </authorList>
    </citation>
    <scope>NUCLEOTIDE SEQUENCE</scope>
</reference>
<name>A0A1J5SVZ9_9ZZZZ</name>
<gene>
    <name evidence="1" type="ORF">GALL_57640</name>
</gene>
<dbReference type="EMBL" id="MLJW01000016">
    <property type="protein sequence ID" value="OIR12697.1"/>
    <property type="molecule type" value="Genomic_DNA"/>
</dbReference>
<evidence type="ECO:0000313" key="1">
    <source>
        <dbReference type="EMBL" id="OIR12697.1"/>
    </source>
</evidence>
<proteinExistence type="predicted"/>
<comment type="caution">
    <text evidence="1">The sequence shown here is derived from an EMBL/GenBank/DDBJ whole genome shotgun (WGS) entry which is preliminary data.</text>
</comment>